<name>A0A1Z3MLV5_KLEOX</name>
<protein>
    <submittedName>
        <fullName evidence="1">Uncharacterized protein</fullName>
    </submittedName>
</protein>
<dbReference type="AlphaFoldDB" id="A0A1Z3MLV5"/>
<geneLocation type="plasmid" evidence="1">
    <name>p1</name>
</geneLocation>
<accession>A0A1Z3MLV5</accession>
<keyword evidence="1" id="KW-0614">Plasmid</keyword>
<dbReference type="RefSeq" id="WP_065813288.1">
    <property type="nucleotide sequence ID" value="NZ_KY913897.1"/>
</dbReference>
<proteinExistence type="predicted"/>
<sequence>MMSSKHVVISTKHPVAGYLYLEMIPDSEVGFSDIYQITDSLFRADVLPCDWREHKRQWGKDFLGHGSWDVYYIKQHVNRINWFDNDSIKKIKFRYSLSLKELIDWVSDPDHWIDIAVEVDDTSGSRPMAVAMFNQNQHV</sequence>
<evidence type="ECO:0000313" key="1">
    <source>
        <dbReference type="EMBL" id="ASD48786.1"/>
    </source>
</evidence>
<dbReference type="EMBL" id="KY913897">
    <property type="protein sequence ID" value="ASD48786.1"/>
    <property type="molecule type" value="Genomic_DNA"/>
</dbReference>
<reference evidence="1" key="1">
    <citation type="submission" date="2017-04" db="EMBL/GenBank/DDBJ databases">
        <title>First report of Klebsiella oxytoca strain simultaneously producing NDM-1, IMP-4 and KPC-2 carbapenemases.</title>
        <authorList>
            <person name="Wang J."/>
            <person name="Li J."/>
            <person name="Yuan M."/>
            <person name="Jia Y."/>
            <person name="Zhu X."/>
            <person name="Bai L."/>
            <person name="Bai X."/>
            <person name="Fanning S."/>
        </authorList>
    </citation>
    <scope>NUCLEOTIDE SEQUENCE</scope>
    <source>
        <strain evidence="1">PKOX3</strain>
        <plasmid evidence="1">p1</plasmid>
    </source>
</reference>
<organism evidence="1">
    <name type="scientific">Klebsiella oxytoca</name>
    <dbReference type="NCBI Taxonomy" id="571"/>
    <lineage>
        <taxon>Bacteria</taxon>
        <taxon>Pseudomonadati</taxon>
        <taxon>Pseudomonadota</taxon>
        <taxon>Gammaproteobacteria</taxon>
        <taxon>Enterobacterales</taxon>
        <taxon>Enterobacteriaceae</taxon>
        <taxon>Klebsiella/Raoultella group</taxon>
        <taxon>Klebsiella</taxon>
    </lineage>
</organism>